<feature type="region of interest" description="Disordered" evidence="1">
    <location>
        <begin position="150"/>
        <end position="181"/>
    </location>
</feature>
<organism evidence="2 3">
    <name type="scientific">Subtercola frigoramans</name>
    <dbReference type="NCBI Taxonomy" id="120298"/>
    <lineage>
        <taxon>Bacteria</taxon>
        <taxon>Bacillati</taxon>
        <taxon>Actinomycetota</taxon>
        <taxon>Actinomycetes</taxon>
        <taxon>Micrococcales</taxon>
        <taxon>Microbacteriaceae</taxon>
        <taxon>Subtercola</taxon>
    </lineage>
</organism>
<evidence type="ECO:0000256" key="1">
    <source>
        <dbReference type="SAM" id="MobiDB-lite"/>
    </source>
</evidence>
<name>A0ABS2LAN3_9MICO</name>
<evidence type="ECO:0000313" key="3">
    <source>
        <dbReference type="Proteomes" id="UP000776164"/>
    </source>
</evidence>
<dbReference type="InterPro" id="IPR014487">
    <property type="entry name" value="DUF3151"/>
</dbReference>
<dbReference type="EMBL" id="JAFBBU010000001">
    <property type="protein sequence ID" value="MBM7473551.1"/>
    <property type="molecule type" value="Genomic_DNA"/>
</dbReference>
<keyword evidence="3" id="KW-1185">Reference proteome</keyword>
<comment type="caution">
    <text evidence="2">The sequence shown here is derived from an EMBL/GenBank/DDBJ whole genome shotgun (WGS) entry which is preliminary data.</text>
</comment>
<sequence>MTGENLLGVPPTLLNPEDGVAEALSVDPDKMLPSREELEAHVRRFPTSSLLWALLAERAFDEGQVIPSYAFARVGYHRGLDALRKGGWRGQGPIPWSHEPNRGVLRSLYALRRAAEAIDEIDEVTRLTDFLTNSDPTAIEAIETAQFHASQRAAAAESASPEVDAPESSTASTPETSTEGL</sequence>
<dbReference type="Proteomes" id="UP000776164">
    <property type="component" value="Unassembled WGS sequence"/>
</dbReference>
<dbReference type="Pfam" id="PF11349">
    <property type="entry name" value="DUF3151"/>
    <property type="match status" value="1"/>
</dbReference>
<accession>A0ABS2LAN3</accession>
<protein>
    <recommendedName>
        <fullName evidence="4">DUF3151 domain-containing protein</fullName>
    </recommendedName>
</protein>
<reference evidence="2 3" key="1">
    <citation type="submission" date="2021-01" db="EMBL/GenBank/DDBJ databases">
        <title>Sequencing the genomes of 1000 actinobacteria strains.</title>
        <authorList>
            <person name="Klenk H.-P."/>
        </authorList>
    </citation>
    <scope>NUCLEOTIDE SEQUENCE [LARGE SCALE GENOMIC DNA]</scope>
    <source>
        <strain evidence="2 3">DSM 13057</strain>
    </source>
</reference>
<proteinExistence type="predicted"/>
<evidence type="ECO:0008006" key="4">
    <source>
        <dbReference type="Google" id="ProtNLM"/>
    </source>
</evidence>
<evidence type="ECO:0000313" key="2">
    <source>
        <dbReference type="EMBL" id="MBM7473551.1"/>
    </source>
</evidence>
<gene>
    <name evidence="2" type="ORF">JOE66_003185</name>
</gene>